<dbReference type="RefSeq" id="WP_310895537.1">
    <property type="nucleotide sequence ID" value="NZ_JAMQOM010000002.1"/>
</dbReference>
<dbReference type="EMBL" id="JAMQOM010000002">
    <property type="protein sequence ID" value="MDS0220870.1"/>
    <property type="molecule type" value="Genomic_DNA"/>
</dbReference>
<accession>A0AAE4EVE3</accession>
<keyword evidence="2" id="KW-1185">Reference proteome</keyword>
<reference evidence="1 2" key="1">
    <citation type="submission" date="2022-06" db="EMBL/GenBank/DDBJ databases">
        <title>Haloarcula sp. a new haloarchaeum isolate from saline soil.</title>
        <authorList>
            <person name="Strakova D."/>
            <person name="Galisteo C."/>
            <person name="Sanchez-Porro C."/>
            <person name="Ventosa A."/>
        </authorList>
    </citation>
    <scope>NUCLEOTIDE SEQUENCE [LARGE SCALE GENOMIC DNA]</scope>
    <source>
        <strain evidence="1 2">S1AR25-5A</strain>
    </source>
</reference>
<dbReference type="SUPFAM" id="SSF46785">
    <property type="entry name" value="Winged helix' DNA-binding domain"/>
    <property type="match status" value="1"/>
</dbReference>
<evidence type="ECO:0000313" key="1">
    <source>
        <dbReference type="EMBL" id="MDS0220870.1"/>
    </source>
</evidence>
<organism evidence="1 2">
    <name type="scientific">Haloarcula terrestris</name>
    <dbReference type="NCBI Taxonomy" id="2950533"/>
    <lineage>
        <taxon>Archaea</taxon>
        <taxon>Methanobacteriati</taxon>
        <taxon>Methanobacteriota</taxon>
        <taxon>Stenosarchaea group</taxon>
        <taxon>Halobacteria</taxon>
        <taxon>Halobacteriales</taxon>
        <taxon>Haloarculaceae</taxon>
        <taxon>Haloarcula</taxon>
    </lineage>
</organism>
<comment type="caution">
    <text evidence="1">The sequence shown here is derived from an EMBL/GenBank/DDBJ whole genome shotgun (WGS) entry which is preliminary data.</text>
</comment>
<evidence type="ECO:0000313" key="2">
    <source>
        <dbReference type="Proteomes" id="UP001253439"/>
    </source>
</evidence>
<proteinExistence type="predicted"/>
<dbReference type="Proteomes" id="UP001253439">
    <property type="component" value="Unassembled WGS sequence"/>
</dbReference>
<dbReference type="Pfam" id="PF13412">
    <property type="entry name" value="HTH_24"/>
    <property type="match status" value="1"/>
</dbReference>
<protein>
    <submittedName>
        <fullName evidence="1">MarR family winged helix-turn-helix transcriptional regulator</fullName>
    </submittedName>
</protein>
<dbReference type="AlphaFoldDB" id="A0AAE4EVE3"/>
<sequence length="77" mass="8223">MPGLQVAPTVADCSPSAKLVYLVLSEDAPMTHAQLRSRTALSSTTLRSALDPLEEIGLVETRPAEDARSRVYVLAEG</sequence>
<dbReference type="InterPro" id="IPR036388">
    <property type="entry name" value="WH-like_DNA-bd_sf"/>
</dbReference>
<name>A0AAE4EVE3_9EURY</name>
<dbReference type="InterPro" id="IPR036390">
    <property type="entry name" value="WH_DNA-bd_sf"/>
</dbReference>
<dbReference type="Gene3D" id="1.10.10.10">
    <property type="entry name" value="Winged helix-like DNA-binding domain superfamily/Winged helix DNA-binding domain"/>
    <property type="match status" value="1"/>
</dbReference>
<gene>
    <name evidence="1" type="ORF">NDI54_05815</name>
</gene>